<feature type="region of interest" description="Disordered" evidence="1">
    <location>
        <begin position="202"/>
        <end position="229"/>
    </location>
</feature>
<dbReference type="PANTHER" id="PTHR11733:SF240">
    <property type="entry name" value="GH14155P-RELATED"/>
    <property type="match status" value="1"/>
</dbReference>
<dbReference type="PANTHER" id="PTHR11733">
    <property type="entry name" value="ZINC METALLOPROTEASE FAMILY M13 NEPRILYSIN-RELATED"/>
    <property type="match status" value="1"/>
</dbReference>
<dbReference type="RefSeq" id="XP_009837478.1">
    <property type="nucleotide sequence ID" value="XM_009839176.1"/>
</dbReference>
<dbReference type="VEuPathDB" id="FungiDB:H257_12067"/>
<dbReference type="AlphaFoldDB" id="W4G1V3"/>
<organism evidence="4">
    <name type="scientific">Aphanomyces astaci</name>
    <name type="common">Crayfish plague agent</name>
    <dbReference type="NCBI Taxonomy" id="112090"/>
    <lineage>
        <taxon>Eukaryota</taxon>
        <taxon>Sar</taxon>
        <taxon>Stramenopiles</taxon>
        <taxon>Oomycota</taxon>
        <taxon>Saprolegniomycetes</taxon>
        <taxon>Saprolegniales</taxon>
        <taxon>Verrucalvaceae</taxon>
        <taxon>Aphanomyces</taxon>
    </lineage>
</organism>
<dbReference type="GeneID" id="20814063"/>
<sequence length="403" mass="44719">MPAMVKIIVAALSAGVASAFGTISEFPTELTSLMDQTVDPCTDFYSYSWGTWYNKTTLDANQSRTDTTYTAIEAAAHELVEKLVDSKLPKLAEFYDACMDTAALDTLCLAPISSPTMTQVVLNRGHQAAATAPTTASNETEEEVPVTEPPLVPVVGGTTDELPAVEESKSEEVRKTMEELAKANKVTGSARAASMTWYESRRRYGGQTMGPNRRQRSPMPRSEQKKRRKLELSYVRNDGIDRTVLLTVRKKKRNTKKNSVSKLSGGGSTKPIVPQRSSVTTMPKWRVRPMIDGCWTPPCQAVRDGDLVQVDHRRQAAEDGGPTSTQWTFIVPVEQHSEDDYRDRIMDIGGQPATKWATTKSDMQAYCRALSVDPHGDVTSRLVSFMERVHDVIDEYATEWKSK</sequence>
<dbReference type="Gene3D" id="1.10.1380.10">
    <property type="entry name" value="Neutral endopeptidase , domain2"/>
    <property type="match status" value="1"/>
</dbReference>
<dbReference type="OrthoDB" id="6475849at2759"/>
<proteinExistence type="predicted"/>
<dbReference type="PROSITE" id="PS51885">
    <property type="entry name" value="NEPRILYSIN"/>
    <property type="match status" value="1"/>
</dbReference>
<dbReference type="InterPro" id="IPR000718">
    <property type="entry name" value="Peptidase_M13"/>
</dbReference>
<feature type="region of interest" description="Disordered" evidence="1">
    <location>
        <begin position="129"/>
        <end position="158"/>
    </location>
</feature>
<name>W4G1V3_APHAT</name>
<dbReference type="InterPro" id="IPR008753">
    <property type="entry name" value="Peptidase_M13_N"/>
</dbReference>
<dbReference type="InterPro" id="IPR024079">
    <property type="entry name" value="MetalloPept_cat_dom_sf"/>
</dbReference>
<evidence type="ECO:0000256" key="2">
    <source>
        <dbReference type="SAM" id="SignalP"/>
    </source>
</evidence>
<dbReference type="GO" id="GO:0004222">
    <property type="term" value="F:metalloendopeptidase activity"/>
    <property type="evidence" value="ECO:0007669"/>
    <property type="project" value="InterPro"/>
</dbReference>
<accession>W4G1V3</accession>
<dbReference type="Gene3D" id="3.40.390.10">
    <property type="entry name" value="Collagenase (Catalytic Domain)"/>
    <property type="match status" value="1"/>
</dbReference>
<dbReference type="SUPFAM" id="SSF55486">
    <property type="entry name" value="Metalloproteases ('zincins'), catalytic domain"/>
    <property type="match status" value="1"/>
</dbReference>
<feature type="chain" id="PRO_5004842206" description="Peptidase M13 N-terminal domain-containing protein" evidence="2">
    <location>
        <begin position="20"/>
        <end position="403"/>
    </location>
</feature>
<dbReference type="GO" id="GO:0016485">
    <property type="term" value="P:protein processing"/>
    <property type="evidence" value="ECO:0007669"/>
    <property type="project" value="TreeGrafter"/>
</dbReference>
<keyword evidence="2" id="KW-0732">Signal</keyword>
<feature type="domain" description="Peptidase M13 N-terminal" evidence="3">
    <location>
        <begin position="40"/>
        <end position="113"/>
    </location>
</feature>
<dbReference type="Pfam" id="PF05649">
    <property type="entry name" value="Peptidase_M13_N"/>
    <property type="match status" value="1"/>
</dbReference>
<feature type="signal peptide" evidence="2">
    <location>
        <begin position="1"/>
        <end position="19"/>
    </location>
</feature>
<dbReference type="EMBL" id="KI913151">
    <property type="protein sequence ID" value="ETV73029.1"/>
    <property type="molecule type" value="Genomic_DNA"/>
</dbReference>
<dbReference type="InterPro" id="IPR042089">
    <property type="entry name" value="Peptidase_M13_dom_2"/>
</dbReference>
<evidence type="ECO:0000313" key="4">
    <source>
        <dbReference type="EMBL" id="ETV73029.1"/>
    </source>
</evidence>
<evidence type="ECO:0000259" key="3">
    <source>
        <dbReference type="Pfam" id="PF05649"/>
    </source>
</evidence>
<reference evidence="4" key="1">
    <citation type="submission" date="2013-12" db="EMBL/GenBank/DDBJ databases">
        <title>The Genome Sequence of Aphanomyces astaci APO3.</title>
        <authorList>
            <consortium name="The Broad Institute Genomics Platform"/>
            <person name="Russ C."/>
            <person name="Tyler B."/>
            <person name="van West P."/>
            <person name="Dieguez-Uribeondo J."/>
            <person name="Young S.K."/>
            <person name="Zeng Q."/>
            <person name="Gargeya S."/>
            <person name="Fitzgerald M."/>
            <person name="Abouelleil A."/>
            <person name="Alvarado L."/>
            <person name="Chapman S.B."/>
            <person name="Gainer-Dewar J."/>
            <person name="Goldberg J."/>
            <person name="Griggs A."/>
            <person name="Gujja S."/>
            <person name="Hansen M."/>
            <person name="Howarth C."/>
            <person name="Imamovic A."/>
            <person name="Ireland A."/>
            <person name="Larimer J."/>
            <person name="McCowan C."/>
            <person name="Murphy C."/>
            <person name="Pearson M."/>
            <person name="Poon T.W."/>
            <person name="Priest M."/>
            <person name="Roberts A."/>
            <person name="Saif S."/>
            <person name="Shea T."/>
            <person name="Sykes S."/>
            <person name="Wortman J."/>
            <person name="Nusbaum C."/>
            <person name="Birren B."/>
        </authorList>
    </citation>
    <scope>NUCLEOTIDE SEQUENCE [LARGE SCALE GENOMIC DNA]</scope>
    <source>
        <strain evidence="4">APO3</strain>
    </source>
</reference>
<gene>
    <name evidence="4" type="ORF">H257_12067</name>
</gene>
<protein>
    <recommendedName>
        <fullName evidence="3">Peptidase M13 N-terminal domain-containing protein</fullName>
    </recommendedName>
</protein>
<dbReference type="GO" id="GO:0005886">
    <property type="term" value="C:plasma membrane"/>
    <property type="evidence" value="ECO:0007669"/>
    <property type="project" value="TreeGrafter"/>
</dbReference>
<evidence type="ECO:0000256" key="1">
    <source>
        <dbReference type="SAM" id="MobiDB-lite"/>
    </source>
</evidence>
<feature type="region of interest" description="Disordered" evidence="1">
    <location>
        <begin position="250"/>
        <end position="278"/>
    </location>
</feature>